<dbReference type="Pfam" id="PF07715">
    <property type="entry name" value="Plug"/>
    <property type="match status" value="1"/>
</dbReference>
<keyword evidence="4 7" id="KW-0812">Transmembrane</keyword>
<dbReference type="SMART" id="SM00965">
    <property type="entry name" value="STN"/>
    <property type="match status" value="1"/>
</dbReference>
<keyword evidence="5 7" id="KW-0472">Membrane</keyword>
<evidence type="ECO:0000313" key="11">
    <source>
        <dbReference type="Proteomes" id="UP000646484"/>
    </source>
</evidence>
<dbReference type="InterPro" id="IPR036942">
    <property type="entry name" value="Beta-barrel_TonB_sf"/>
</dbReference>
<keyword evidence="2 7" id="KW-0813">Transport</keyword>
<feature type="domain" description="Secretin/TonB short N-terminal" evidence="9">
    <location>
        <begin position="53"/>
        <end position="104"/>
    </location>
</feature>
<accession>A0ABR7CW21</accession>
<dbReference type="InterPro" id="IPR023997">
    <property type="entry name" value="TonB-dep_OMP_SusC/RagA_CS"/>
</dbReference>
<comment type="similarity">
    <text evidence="7">Belongs to the TonB-dependent receptor family.</text>
</comment>
<evidence type="ECO:0000256" key="1">
    <source>
        <dbReference type="ARBA" id="ARBA00004571"/>
    </source>
</evidence>
<dbReference type="SUPFAM" id="SSF56935">
    <property type="entry name" value="Porins"/>
    <property type="match status" value="1"/>
</dbReference>
<dbReference type="EMBL" id="JACOOH010000001">
    <property type="protein sequence ID" value="MBC5619789.1"/>
    <property type="molecule type" value="Genomic_DNA"/>
</dbReference>
<dbReference type="InterPro" id="IPR039426">
    <property type="entry name" value="TonB-dep_rcpt-like"/>
</dbReference>
<dbReference type="Gene3D" id="2.40.170.20">
    <property type="entry name" value="TonB-dependent receptor, beta-barrel domain"/>
    <property type="match status" value="1"/>
</dbReference>
<keyword evidence="3 7" id="KW-1134">Transmembrane beta strand</keyword>
<dbReference type="SUPFAM" id="SSF49464">
    <property type="entry name" value="Carboxypeptidase regulatory domain-like"/>
    <property type="match status" value="1"/>
</dbReference>
<proteinExistence type="inferred from homology"/>
<reference evidence="10 11" key="1">
    <citation type="submission" date="2020-08" db="EMBL/GenBank/DDBJ databases">
        <title>Genome public.</title>
        <authorList>
            <person name="Liu C."/>
            <person name="Sun Q."/>
        </authorList>
    </citation>
    <scope>NUCLEOTIDE SEQUENCE [LARGE SCALE GENOMIC DNA]</scope>
    <source>
        <strain evidence="10 11">NSJ-56</strain>
    </source>
</reference>
<dbReference type="Gene3D" id="2.170.130.10">
    <property type="entry name" value="TonB-dependent receptor, plug domain"/>
    <property type="match status" value="1"/>
</dbReference>
<comment type="subcellular location">
    <subcellularLocation>
        <location evidence="1 7">Cell outer membrane</location>
        <topology evidence="1 7">Multi-pass membrane protein</topology>
    </subcellularLocation>
</comment>
<dbReference type="InterPro" id="IPR012910">
    <property type="entry name" value="Plug_dom"/>
</dbReference>
<dbReference type="Gene3D" id="2.60.40.1120">
    <property type="entry name" value="Carboxypeptidase-like, regulatory domain"/>
    <property type="match status" value="1"/>
</dbReference>
<organism evidence="10 11">
    <name type="scientific">Butyricimonas hominis</name>
    <dbReference type="NCBI Taxonomy" id="2763032"/>
    <lineage>
        <taxon>Bacteria</taxon>
        <taxon>Pseudomonadati</taxon>
        <taxon>Bacteroidota</taxon>
        <taxon>Bacteroidia</taxon>
        <taxon>Bacteroidales</taxon>
        <taxon>Odoribacteraceae</taxon>
        <taxon>Butyricimonas</taxon>
    </lineage>
</organism>
<keyword evidence="11" id="KW-1185">Reference proteome</keyword>
<dbReference type="RefSeq" id="WP_186974677.1">
    <property type="nucleotide sequence ID" value="NZ_JACOOH010000001.1"/>
</dbReference>
<dbReference type="Proteomes" id="UP000646484">
    <property type="component" value="Unassembled WGS sequence"/>
</dbReference>
<evidence type="ECO:0000256" key="5">
    <source>
        <dbReference type="ARBA" id="ARBA00023136"/>
    </source>
</evidence>
<evidence type="ECO:0000259" key="9">
    <source>
        <dbReference type="SMART" id="SM00965"/>
    </source>
</evidence>
<comment type="caution">
    <text evidence="10">The sequence shown here is derived from an EMBL/GenBank/DDBJ whole genome shotgun (WGS) entry which is preliminary data.</text>
</comment>
<name>A0ABR7CW21_9BACT</name>
<keyword evidence="6 7" id="KW-0998">Cell outer membrane</keyword>
<keyword evidence="8" id="KW-0732">Signal</keyword>
<evidence type="ECO:0000256" key="3">
    <source>
        <dbReference type="ARBA" id="ARBA00022452"/>
    </source>
</evidence>
<dbReference type="InterPro" id="IPR011662">
    <property type="entry name" value="Secretin/TonB_short_N"/>
</dbReference>
<evidence type="ECO:0000256" key="2">
    <source>
        <dbReference type="ARBA" id="ARBA00022448"/>
    </source>
</evidence>
<protein>
    <submittedName>
        <fullName evidence="10">SusC/RagA family TonB-linked outer membrane protein</fullName>
    </submittedName>
</protein>
<dbReference type="NCBIfam" id="TIGR04056">
    <property type="entry name" value="OMP_RagA_SusC"/>
    <property type="match status" value="1"/>
</dbReference>
<dbReference type="Pfam" id="PF07660">
    <property type="entry name" value="STN"/>
    <property type="match status" value="1"/>
</dbReference>
<evidence type="ECO:0000256" key="4">
    <source>
        <dbReference type="ARBA" id="ARBA00022692"/>
    </source>
</evidence>
<evidence type="ECO:0000256" key="8">
    <source>
        <dbReference type="SAM" id="SignalP"/>
    </source>
</evidence>
<dbReference type="Pfam" id="PF13715">
    <property type="entry name" value="CarbopepD_reg_2"/>
    <property type="match status" value="1"/>
</dbReference>
<evidence type="ECO:0000313" key="10">
    <source>
        <dbReference type="EMBL" id="MBC5619789.1"/>
    </source>
</evidence>
<dbReference type="NCBIfam" id="TIGR04057">
    <property type="entry name" value="SusC_RagA_signa"/>
    <property type="match status" value="1"/>
</dbReference>
<gene>
    <name evidence="10" type="ORF">H8S64_01610</name>
</gene>
<evidence type="ECO:0000256" key="6">
    <source>
        <dbReference type="ARBA" id="ARBA00023237"/>
    </source>
</evidence>
<sequence length="1197" mass="133646">MNKLVSLFFLVSVTLGLTSLPSTVTAQAQKITLNVRHVKLVTVLEEIQKQSGINFIYNEKIISEVNDITLDVKDAPIDTVMTRVLKGTNLQYEIHEKIIVITEKTVQKQVSRKISGVVRDEKGEPLPGVTVLIKGTTVGNATDIDGRFSINVPGGVTQLLFSFIGMETLEMDIPKDSQELNITMKTKSDELDEIVVTGFQVTTKRQATGSVAVVPMEVFANKANPSIDNLLQGQVAGVSVMAISGRPGETSRIRIRGTNTLSGDAEPLWVIDGVPMQWNFPTNKTSQIKTGDFNDIFVNGIGGVNPNDIENITILKDASATAIYGSRAAGGVIVVTTKKGKIGKMQVNYAANISVGLKPQHDPNLMNAPEKLAWEQELWDEFAAERFNSGEQRYPVVGIVGMLRAGKLGKNNKYWDEEGFEPMSKEEQDAYIAELGKHSTDWFNELFRNSVSTSHHLSLSGGAPKVAYYASLGYTKDNGLVKKTGYDRYTLNTKLSLTPSERLKMEIGLDLSQQKYKGYSGTVDLFRYAYFANPYESPYNEDGSYRADFTYGNLSKINGRDWNNLPPNGLNVLRELNETSSEANNFATTVRFNLEYTIIEGLKFNGLFSYGFANYKTDNINGPDTYAAYNDRLSFDQSKKDKTYGSIYQTSANNTNYSARGYLSYTARLGINHQLVAFGGAEIRGDLAKSIFEKRYGYDPVTGNSSIPLPSKPVTGDKIDYSQMEIFAQIVDGLSGQTEEENRFASFFASLDYNFKQKYVTSFSFRTDGSNNFGNDQQFNPTWSLGFAWHLGEENFMQSLRPIVSRMTLRVAGGYTGNISKTYSPRLIMSYDKEYRKYGNEMLRMGRVANAPNPNLRWEKTRDIKAALDFGLLDDRITGLVEGYYRKSKDVVTAVRVLSSTGFTQQGYNTSVIENKGLEATLNFLIMDTKDVKVRLSGNIAWNRNKVLDYKSPNGYVDGNLCEGFPLNSIFVGKVEEIDPETGLYIFKLRPDAIINKGSDLHDADNYLFYAGTKNAPYTGGFNLRCAYKNLSLSIGGTFVLDAKIREDLKSPASYQALTGSGESQQTYYNDLYRNHLNVKKDATNRWTKTNRTGVKYPRIIDYHGEPLNLNYYNVTDTEVTRGVYLENVAFARIRDITLGYTLPENVTRKLRISSLSFALTLNNFFTFTNYSGIDPETPTTTYPLTRSVTFGLNLGF</sequence>
<evidence type="ECO:0000256" key="7">
    <source>
        <dbReference type="PROSITE-ProRule" id="PRU01360"/>
    </source>
</evidence>
<dbReference type="InterPro" id="IPR023996">
    <property type="entry name" value="TonB-dep_OMP_SusC/RagA"/>
</dbReference>
<dbReference type="PROSITE" id="PS52016">
    <property type="entry name" value="TONB_DEPENDENT_REC_3"/>
    <property type="match status" value="1"/>
</dbReference>
<dbReference type="InterPro" id="IPR008969">
    <property type="entry name" value="CarboxyPept-like_regulatory"/>
</dbReference>
<dbReference type="InterPro" id="IPR037066">
    <property type="entry name" value="Plug_dom_sf"/>
</dbReference>
<feature type="chain" id="PRO_5046541134" evidence="8">
    <location>
        <begin position="27"/>
        <end position="1197"/>
    </location>
</feature>
<feature type="signal peptide" evidence="8">
    <location>
        <begin position="1"/>
        <end position="26"/>
    </location>
</feature>